<comment type="catalytic activity">
    <reaction evidence="4">
        <text>succinate + NAD(+) = fumarate + NADH + H(+)</text>
        <dbReference type="Rhea" id="RHEA:18281"/>
        <dbReference type="ChEBI" id="CHEBI:15378"/>
        <dbReference type="ChEBI" id="CHEBI:29806"/>
        <dbReference type="ChEBI" id="CHEBI:30031"/>
        <dbReference type="ChEBI" id="CHEBI:57540"/>
        <dbReference type="ChEBI" id="CHEBI:57945"/>
        <dbReference type="EC" id="1.3.1.6"/>
    </reaction>
</comment>
<name>A0AAV9NBX7_9EURO</name>
<comment type="cofactor">
    <cofactor evidence="4">
        <name>FAD</name>
        <dbReference type="ChEBI" id="CHEBI:57692"/>
    </cofactor>
    <text evidence="4">Binds 1 FAD per monomer.</text>
</comment>
<evidence type="ECO:0000259" key="6">
    <source>
        <dbReference type="Pfam" id="PF00890"/>
    </source>
</evidence>
<dbReference type="Gene3D" id="3.50.50.60">
    <property type="entry name" value="FAD/NAD(P)-binding domain"/>
    <property type="match status" value="1"/>
</dbReference>
<keyword evidence="2 4" id="KW-0274">FAD</keyword>
<dbReference type="PANTHER" id="PTHR43400:SF12">
    <property type="entry name" value="FUMARATE REDUCTASE"/>
    <property type="match status" value="1"/>
</dbReference>
<comment type="function">
    <text evidence="4">Irreversibly catalyzes the reduction of fumarate to succinate.</text>
</comment>
<evidence type="ECO:0000256" key="5">
    <source>
        <dbReference type="SAM" id="MobiDB-lite"/>
    </source>
</evidence>
<dbReference type="RefSeq" id="XP_064706324.1">
    <property type="nucleotide sequence ID" value="XM_064846099.1"/>
</dbReference>
<comment type="similarity">
    <text evidence="4">Belongs to the FAD-dependent oxidoreductase 2 family. FRD/SDH subfamily.</text>
</comment>
<dbReference type="EC" id="1.3.1.6" evidence="4"/>
<feature type="domain" description="FAD-dependent oxidoreductase 2 FAD-binding" evidence="6">
    <location>
        <begin position="36"/>
        <end position="486"/>
    </location>
</feature>
<sequence>MSSSSVASLNTNSLSDTSSHHQNHYHNHTSTSSHRVIVVGSGLAGLTASTELISRDIPVHILERQAKPGGNSIKASSGINGVPTRYQIPGSDSIENFYSDTLKSAGEKLLSDKTTGETREKIISTLTYSSQSAINWLVDEQGIDLSKVAQLGGHSKARTHRGTGNTPPGASIVLTLLKKLKESPLVKLDTGVTVTEVLKRDERVVGVKVRREGAAADAVEETETIDGPVIFASGGFAGDSQGYLKRFRPDLAGFPSTNEALPGSQGLLTDVGAQLLDMDQVQVHPTGFVDPNDRFKTTKFLAAEVLRGEGGILLDSTGKRFIDELQTRKVVTDTITQKTEPSEIEPLKQWGITLVLEEGVYQAAKSHIDFYIWKGLMRKATIGELGDMSNTALATIKQYARIAAGTTQDPLGRTSFGHWALENPTESSTIYIGTVTPVVHYTMGGVGFNTEAEVLNARNRPITGLWAAGEITGGLHGANRLGGSSLLECVVFGRIAAANAARYVEDRDRDTPIEDGDCCWESR</sequence>
<dbReference type="InterPro" id="IPR010960">
    <property type="entry name" value="Flavocytochrome_c"/>
</dbReference>
<organism evidence="7 8">
    <name type="scientific">Exophiala bonariae</name>
    <dbReference type="NCBI Taxonomy" id="1690606"/>
    <lineage>
        <taxon>Eukaryota</taxon>
        <taxon>Fungi</taxon>
        <taxon>Dikarya</taxon>
        <taxon>Ascomycota</taxon>
        <taxon>Pezizomycotina</taxon>
        <taxon>Eurotiomycetes</taxon>
        <taxon>Chaetothyriomycetidae</taxon>
        <taxon>Chaetothyriales</taxon>
        <taxon>Herpotrichiellaceae</taxon>
        <taxon>Exophiala</taxon>
    </lineage>
</organism>
<dbReference type="Pfam" id="PF00890">
    <property type="entry name" value="FAD_binding_2"/>
    <property type="match status" value="1"/>
</dbReference>
<evidence type="ECO:0000313" key="7">
    <source>
        <dbReference type="EMBL" id="KAK5052624.1"/>
    </source>
</evidence>
<dbReference type="SUPFAM" id="SSF56425">
    <property type="entry name" value="Succinate dehydrogenase/fumarate reductase flavoprotein, catalytic domain"/>
    <property type="match status" value="1"/>
</dbReference>
<protein>
    <recommendedName>
        <fullName evidence="4">Fumarate reductase</fullName>
        <ecNumber evidence="4">1.3.1.6</ecNumber>
    </recommendedName>
</protein>
<keyword evidence="3 4" id="KW-0560">Oxidoreductase</keyword>
<accession>A0AAV9NBX7</accession>
<proteinExistence type="inferred from homology"/>
<evidence type="ECO:0000313" key="8">
    <source>
        <dbReference type="Proteomes" id="UP001358417"/>
    </source>
</evidence>
<dbReference type="GO" id="GO:0010181">
    <property type="term" value="F:FMN binding"/>
    <property type="evidence" value="ECO:0007669"/>
    <property type="project" value="InterPro"/>
</dbReference>
<evidence type="ECO:0000256" key="3">
    <source>
        <dbReference type="ARBA" id="ARBA00023002"/>
    </source>
</evidence>
<dbReference type="PANTHER" id="PTHR43400">
    <property type="entry name" value="FUMARATE REDUCTASE"/>
    <property type="match status" value="1"/>
</dbReference>
<feature type="compositionally biased region" description="Low complexity" evidence="5">
    <location>
        <begin position="1"/>
        <end position="17"/>
    </location>
</feature>
<feature type="region of interest" description="Disordered" evidence="5">
    <location>
        <begin position="1"/>
        <end position="33"/>
    </location>
</feature>
<keyword evidence="1 4" id="KW-0285">Flavoprotein</keyword>
<dbReference type="NCBIfam" id="TIGR01813">
    <property type="entry name" value="flavo_cyto_c"/>
    <property type="match status" value="1"/>
</dbReference>
<dbReference type="SUPFAM" id="SSF51905">
    <property type="entry name" value="FAD/NAD(P)-binding domain"/>
    <property type="match status" value="1"/>
</dbReference>
<dbReference type="AlphaFoldDB" id="A0AAV9NBX7"/>
<dbReference type="InterPro" id="IPR003953">
    <property type="entry name" value="FAD-dep_OxRdtase_2_FAD-bd"/>
</dbReference>
<evidence type="ECO:0000256" key="1">
    <source>
        <dbReference type="ARBA" id="ARBA00022630"/>
    </source>
</evidence>
<dbReference type="InterPro" id="IPR036188">
    <property type="entry name" value="FAD/NAD-bd_sf"/>
</dbReference>
<evidence type="ECO:0000256" key="4">
    <source>
        <dbReference type="RuleBase" id="RU366062"/>
    </source>
</evidence>
<dbReference type="InterPro" id="IPR027477">
    <property type="entry name" value="Succ_DH/fumarate_Rdtase_cat_sf"/>
</dbReference>
<comment type="caution">
    <text evidence="7">The sequence shown here is derived from an EMBL/GenBank/DDBJ whole genome shotgun (WGS) entry which is preliminary data.</text>
</comment>
<reference evidence="7 8" key="1">
    <citation type="submission" date="2023-08" db="EMBL/GenBank/DDBJ databases">
        <title>Black Yeasts Isolated from many extreme environments.</title>
        <authorList>
            <person name="Coleine C."/>
            <person name="Stajich J.E."/>
            <person name="Selbmann L."/>
        </authorList>
    </citation>
    <scope>NUCLEOTIDE SEQUENCE [LARGE SCALE GENOMIC DNA]</scope>
    <source>
        <strain evidence="7 8">CCFEE 5792</strain>
    </source>
</reference>
<dbReference type="Proteomes" id="UP001358417">
    <property type="component" value="Unassembled WGS sequence"/>
</dbReference>
<dbReference type="Gene3D" id="3.90.700.10">
    <property type="entry name" value="Succinate dehydrogenase/fumarate reductase flavoprotein, catalytic domain"/>
    <property type="match status" value="1"/>
</dbReference>
<dbReference type="InterPro" id="IPR050315">
    <property type="entry name" value="FAD-oxidoreductase_2"/>
</dbReference>
<dbReference type="EMBL" id="JAVRRD010000013">
    <property type="protein sequence ID" value="KAK5052624.1"/>
    <property type="molecule type" value="Genomic_DNA"/>
</dbReference>
<gene>
    <name evidence="7" type="ORF">LTR84_002489</name>
</gene>
<evidence type="ECO:0000256" key="2">
    <source>
        <dbReference type="ARBA" id="ARBA00022827"/>
    </source>
</evidence>
<dbReference type="GeneID" id="89970697"/>
<keyword evidence="8" id="KW-1185">Reference proteome</keyword>
<dbReference type="GO" id="GO:0016156">
    <property type="term" value="F:fumarate reductase (NADH) activity"/>
    <property type="evidence" value="ECO:0007669"/>
    <property type="project" value="UniProtKB-EC"/>
</dbReference>